<organism evidence="1 2">
    <name type="scientific">Hominiventricola filiformis</name>
    <dbReference type="NCBI Taxonomy" id="2885352"/>
    <lineage>
        <taxon>Bacteria</taxon>
        <taxon>Bacillati</taxon>
        <taxon>Bacillota</taxon>
        <taxon>Clostridia</taxon>
        <taxon>Lachnospirales</taxon>
        <taxon>Lachnospiraceae</taxon>
        <taxon>Hominiventricola</taxon>
    </lineage>
</organism>
<dbReference type="EMBL" id="JAJEPS010000005">
    <property type="protein sequence ID" value="MCC2125900.1"/>
    <property type="molecule type" value="Genomic_DNA"/>
</dbReference>
<keyword evidence="2" id="KW-1185">Reference proteome</keyword>
<comment type="caution">
    <text evidence="1">The sequence shown here is derived from an EMBL/GenBank/DDBJ whole genome shotgun (WGS) entry which is preliminary data.</text>
</comment>
<sequence length="139" mass="16764">MRWWIWFRRWLKNQKQMEALPEKKAEEQKSFFLYMRMTPEILTRMRRERGIPLKKLELVLIDNENEPVWQVQAILEKLVPGLNVLYLVTEREEQFEEQAEELFDSRGLIVAMKKPGAEKPSGNLILDLHDWEMHLDIIS</sequence>
<dbReference type="AlphaFoldDB" id="A0AAE3DB50"/>
<name>A0AAE3DB50_9FIRM</name>
<dbReference type="RefSeq" id="WP_308459188.1">
    <property type="nucleotide sequence ID" value="NZ_JAJEPS010000005.1"/>
</dbReference>
<protein>
    <submittedName>
        <fullName evidence="1">Uncharacterized protein</fullName>
    </submittedName>
</protein>
<reference evidence="1 2" key="1">
    <citation type="submission" date="2021-10" db="EMBL/GenBank/DDBJ databases">
        <title>Anaerobic single-cell dispensing facilitates the cultivation of human gut bacteria.</title>
        <authorList>
            <person name="Afrizal A."/>
        </authorList>
    </citation>
    <scope>NUCLEOTIDE SEQUENCE [LARGE SCALE GENOMIC DNA]</scope>
    <source>
        <strain evidence="1 2">CLA-AA-H276</strain>
    </source>
</reference>
<evidence type="ECO:0000313" key="2">
    <source>
        <dbReference type="Proteomes" id="UP001198220"/>
    </source>
</evidence>
<proteinExistence type="predicted"/>
<gene>
    <name evidence="1" type="ORF">LKD36_06885</name>
</gene>
<dbReference type="Proteomes" id="UP001198220">
    <property type="component" value="Unassembled WGS sequence"/>
</dbReference>
<accession>A0AAE3DB50</accession>
<evidence type="ECO:0000313" key="1">
    <source>
        <dbReference type="EMBL" id="MCC2125900.1"/>
    </source>
</evidence>